<name>A0ABD0L1Z3_9CAEN</name>
<protein>
    <submittedName>
        <fullName evidence="1">Uncharacterized protein</fullName>
    </submittedName>
</protein>
<accession>A0ABD0L1Z3</accession>
<organism evidence="1 2">
    <name type="scientific">Batillaria attramentaria</name>
    <dbReference type="NCBI Taxonomy" id="370345"/>
    <lineage>
        <taxon>Eukaryota</taxon>
        <taxon>Metazoa</taxon>
        <taxon>Spiralia</taxon>
        <taxon>Lophotrochozoa</taxon>
        <taxon>Mollusca</taxon>
        <taxon>Gastropoda</taxon>
        <taxon>Caenogastropoda</taxon>
        <taxon>Sorbeoconcha</taxon>
        <taxon>Cerithioidea</taxon>
        <taxon>Batillariidae</taxon>
        <taxon>Batillaria</taxon>
    </lineage>
</organism>
<dbReference type="Proteomes" id="UP001519460">
    <property type="component" value="Unassembled WGS sequence"/>
</dbReference>
<comment type="caution">
    <text evidence="1">The sequence shown here is derived from an EMBL/GenBank/DDBJ whole genome shotgun (WGS) entry which is preliminary data.</text>
</comment>
<gene>
    <name evidence="1" type="ORF">BaRGS_00015237</name>
</gene>
<reference evidence="1 2" key="1">
    <citation type="journal article" date="2023" name="Sci. Data">
        <title>Genome assembly of the Korean intertidal mud-creeper Batillaria attramentaria.</title>
        <authorList>
            <person name="Patra A.K."/>
            <person name="Ho P.T."/>
            <person name="Jun S."/>
            <person name="Lee S.J."/>
            <person name="Kim Y."/>
            <person name="Won Y.J."/>
        </authorList>
    </citation>
    <scope>NUCLEOTIDE SEQUENCE [LARGE SCALE GENOMIC DNA]</scope>
    <source>
        <strain evidence="1">Wonlab-2016</strain>
    </source>
</reference>
<dbReference type="AlphaFoldDB" id="A0ABD0L1Z3"/>
<keyword evidence="2" id="KW-1185">Reference proteome</keyword>
<sequence length="132" mass="14690">MTVQDQKGVFAQKSLLPTVRTTHPKTQALSAGQCTGKASSRPDYARKLLANWHRHTTLLYRNCAESLGRVLLLRWLLKSPDGSGESRLQIPLATGPIMGSRARSQVFRAAWCQSSDERRGNLLLFERLGGGW</sequence>
<evidence type="ECO:0000313" key="2">
    <source>
        <dbReference type="Proteomes" id="UP001519460"/>
    </source>
</evidence>
<proteinExistence type="predicted"/>
<evidence type="ECO:0000313" key="1">
    <source>
        <dbReference type="EMBL" id="KAK7493526.1"/>
    </source>
</evidence>
<dbReference type="EMBL" id="JACVVK020000092">
    <property type="protein sequence ID" value="KAK7493526.1"/>
    <property type="molecule type" value="Genomic_DNA"/>
</dbReference>